<reference evidence="3" key="1">
    <citation type="submission" date="2020-12" db="EMBL/GenBank/DDBJ databases">
        <title>M. sibirica DSM 26468T genome.</title>
        <authorList>
            <person name="Thieme N."/>
            <person name="Rettenmaier R."/>
            <person name="Zverlov V."/>
            <person name="Liebl W."/>
        </authorList>
    </citation>
    <scope>NUCLEOTIDE SEQUENCE</scope>
    <source>
        <strain evidence="3">DSM 26468</strain>
    </source>
</reference>
<organism evidence="3 4">
    <name type="scientific">Mobilitalea sibirica</name>
    <dbReference type="NCBI Taxonomy" id="1462919"/>
    <lineage>
        <taxon>Bacteria</taxon>
        <taxon>Bacillati</taxon>
        <taxon>Bacillota</taxon>
        <taxon>Clostridia</taxon>
        <taxon>Lachnospirales</taxon>
        <taxon>Lachnospiraceae</taxon>
        <taxon>Mobilitalea</taxon>
    </lineage>
</organism>
<keyword evidence="4" id="KW-1185">Reference proteome</keyword>
<evidence type="ECO:0000313" key="3">
    <source>
        <dbReference type="EMBL" id="MBH1940303.1"/>
    </source>
</evidence>
<keyword evidence="1" id="KW-0812">Transmembrane</keyword>
<evidence type="ECO:0000256" key="1">
    <source>
        <dbReference type="SAM" id="Phobius"/>
    </source>
</evidence>
<feature type="domain" description="VanZ-like" evidence="2">
    <location>
        <begin position="8"/>
        <end position="147"/>
    </location>
</feature>
<protein>
    <submittedName>
        <fullName evidence="3">VanZ family protein</fullName>
    </submittedName>
</protein>
<proteinExistence type="predicted"/>
<gene>
    <name evidence="3" type="ORF">I5677_05260</name>
</gene>
<dbReference type="AlphaFoldDB" id="A0A8J7H1K3"/>
<feature type="transmembrane region" description="Helical" evidence="1">
    <location>
        <begin position="131"/>
        <end position="152"/>
    </location>
</feature>
<feature type="transmembrane region" description="Helical" evidence="1">
    <location>
        <begin position="95"/>
        <end position="111"/>
    </location>
</feature>
<dbReference type="RefSeq" id="WP_197660531.1">
    <property type="nucleotide sequence ID" value="NZ_JAEAGR010000004.1"/>
</dbReference>
<dbReference type="Proteomes" id="UP000623269">
    <property type="component" value="Unassembled WGS sequence"/>
</dbReference>
<keyword evidence="1" id="KW-1133">Transmembrane helix</keyword>
<dbReference type="InterPro" id="IPR016747">
    <property type="entry name" value="Phosphotransbutyrylase"/>
</dbReference>
<feature type="transmembrane region" description="Helical" evidence="1">
    <location>
        <begin position="6"/>
        <end position="23"/>
    </location>
</feature>
<evidence type="ECO:0000313" key="4">
    <source>
        <dbReference type="Proteomes" id="UP000623269"/>
    </source>
</evidence>
<dbReference type="EMBL" id="JAEAGR010000004">
    <property type="protein sequence ID" value="MBH1940303.1"/>
    <property type="molecule type" value="Genomic_DNA"/>
</dbReference>
<dbReference type="PIRSF" id="PIRSF019083">
    <property type="entry name" value="UCP019083_VanZ"/>
    <property type="match status" value="1"/>
</dbReference>
<dbReference type="NCBIfam" id="NF037970">
    <property type="entry name" value="vanZ_1"/>
    <property type="match status" value="1"/>
</dbReference>
<keyword evidence="1" id="KW-0472">Membrane</keyword>
<dbReference type="PANTHER" id="PTHR28008">
    <property type="entry name" value="DOMAIN PROTEIN, PUTATIVE (AFU_ORTHOLOGUE AFUA_3G10980)-RELATED"/>
    <property type="match status" value="1"/>
</dbReference>
<accession>A0A8J7H1K3</accession>
<evidence type="ECO:0000259" key="2">
    <source>
        <dbReference type="Pfam" id="PF04892"/>
    </source>
</evidence>
<comment type="caution">
    <text evidence="3">The sequence shown here is derived from an EMBL/GenBank/DDBJ whole genome shotgun (WGS) entry which is preliminary data.</text>
</comment>
<dbReference type="Pfam" id="PF04892">
    <property type="entry name" value="VanZ"/>
    <property type="match status" value="1"/>
</dbReference>
<name>A0A8J7H1K3_9FIRM</name>
<sequence length="164" mass="18684">MKSGLITWLPAIILMGIIFYFSSKPAQVSSEDSMNIANSILNVYETIVEKPLEGDIRLEKLGTIEHFIRKGAHFTEYMLLAITIAFPLWKRKNRGYRLILFTIFFTAMYAASDEIHQLFVPGRSGEISDVIIDTAGATVGACLYYIVTLCYIHRKRRRVIISED</sequence>
<dbReference type="PANTHER" id="PTHR28008:SF1">
    <property type="entry name" value="DOMAIN PROTEIN, PUTATIVE (AFU_ORTHOLOGUE AFUA_3G10980)-RELATED"/>
    <property type="match status" value="1"/>
</dbReference>
<dbReference type="InterPro" id="IPR006976">
    <property type="entry name" value="VanZ-like"/>
</dbReference>